<evidence type="ECO:0000256" key="1">
    <source>
        <dbReference type="SAM" id="MobiDB-lite"/>
    </source>
</evidence>
<dbReference type="AlphaFoldDB" id="A0A6H5HMB7"/>
<feature type="compositionally biased region" description="Basic and acidic residues" evidence="1">
    <location>
        <begin position="1"/>
        <end position="12"/>
    </location>
</feature>
<gene>
    <name evidence="2" type="ORF">NTEN_LOCUS21938</name>
</gene>
<evidence type="ECO:0000313" key="3">
    <source>
        <dbReference type="Proteomes" id="UP000479000"/>
    </source>
</evidence>
<evidence type="ECO:0000313" key="2">
    <source>
        <dbReference type="EMBL" id="CAB0018029.1"/>
    </source>
</evidence>
<name>A0A6H5HMB7_9HEMI</name>
<feature type="region of interest" description="Disordered" evidence="1">
    <location>
        <begin position="1"/>
        <end position="22"/>
    </location>
</feature>
<protein>
    <submittedName>
        <fullName evidence="2">Uncharacterized protein</fullName>
    </submittedName>
</protein>
<accession>A0A6H5HMB7</accession>
<sequence length="100" mass="11485">MDDDAANRDRTSQDLPNSEDIVPLPDEQRQYFCAGSRRENADSMPTSLRPCSKVWKLSIRMREKPTFLVRRATIRNRAALIATGRFTGVTSNFEYLFLSN</sequence>
<organism evidence="2 3">
    <name type="scientific">Nesidiocoris tenuis</name>
    <dbReference type="NCBI Taxonomy" id="355587"/>
    <lineage>
        <taxon>Eukaryota</taxon>
        <taxon>Metazoa</taxon>
        <taxon>Ecdysozoa</taxon>
        <taxon>Arthropoda</taxon>
        <taxon>Hexapoda</taxon>
        <taxon>Insecta</taxon>
        <taxon>Pterygota</taxon>
        <taxon>Neoptera</taxon>
        <taxon>Paraneoptera</taxon>
        <taxon>Hemiptera</taxon>
        <taxon>Heteroptera</taxon>
        <taxon>Panheteroptera</taxon>
        <taxon>Cimicomorpha</taxon>
        <taxon>Miridae</taxon>
        <taxon>Dicyphina</taxon>
        <taxon>Nesidiocoris</taxon>
    </lineage>
</organism>
<proteinExistence type="predicted"/>
<keyword evidence="3" id="KW-1185">Reference proteome</keyword>
<dbReference type="EMBL" id="CADCXU010032182">
    <property type="protein sequence ID" value="CAB0018029.1"/>
    <property type="molecule type" value="Genomic_DNA"/>
</dbReference>
<reference evidence="2 3" key="1">
    <citation type="submission" date="2020-02" db="EMBL/GenBank/DDBJ databases">
        <authorList>
            <person name="Ferguson B K."/>
        </authorList>
    </citation>
    <scope>NUCLEOTIDE SEQUENCE [LARGE SCALE GENOMIC DNA]</scope>
</reference>
<dbReference type="Proteomes" id="UP000479000">
    <property type="component" value="Unassembled WGS sequence"/>
</dbReference>